<proteinExistence type="predicted"/>
<name>A0A2P2NSY3_RHIMU</name>
<reference evidence="1" key="1">
    <citation type="submission" date="2018-02" db="EMBL/GenBank/DDBJ databases">
        <title>Rhizophora mucronata_Transcriptome.</title>
        <authorList>
            <person name="Meera S.P."/>
            <person name="Sreeshan A."/>
            <person name="Augustine A."/>
        </authorList>
    </citation>
    <scope>NUCLEOTIDE SEQUENCE</scope>
    <source>
        <tissue evidence="1">Leaf</tissue>
    </source>
</reference>
<accession>A0A2P2NSY3</accession>
<organism evidence="1">
    <name type="scientific">Rhizophora mucronata</name>
    <name type="common">Asiatic mangrove</name>
    <dbReference type="NCBI Taxonomy" id="61149"/>
    <lineage>
        <taxon>Eukaryota</taxon>
        <taxon>Viridiplantae</taxon>
        <taxon>Streptophyta</taxon>
        <taxon>Embryophyta</taxon>
        <taxon>Tracheophyta</taxon>
        <taxon>Spermatophyta</taxon>
        <taxon>Magnoliopsida</taxon>
        <taxon>eudicotyledons</taxon>
        <taxon>Gunneridae</taxon>
        <taxon>Pentapetalae</taxon>
        <taxon>rosids</taxon>
        <taxon>fabids</taxon>
        <taxon>Malpighiales</taxon>
        <taxon>Rhizophoraceae</taxon>
        <taxon>Rhizophora</taxon>
    </lineage>
</organism>
<dbReference type="EMBL" id="GGEC01065036">
    <property type="protein sequence ID" value="MBX45520.1"/>
    <property type="molecule type" value="Transcribed_RNA"/>
</dbReference>
<sequence>MHNPSSVKLFK</sequence>
<protein>
    <submittedName>
        <fullName evidence="1">Uncharacterized protein</fullName>
    </submittedName>
</protein>
<evidence type="ECO:0000313" key="1">
    <source>
        <dbReference type="EMBL" id="MBX45520.1"/>
    </source>
</evidence>